<dbReference type="NCBIfam" id="NF008333">
    <property type="entry name" value="PRK11118.1"/>
    <property type="match status" value="1"/>
</dbReference>
<dbReference type="InterPro" id="IPR011008">
    <property type="entry name" value="Dimeric_a/b-barrel"/>
</dbReference>
<gene>
    <name evidence="1" type="ORF">FOF44_09195</name>
</gene>
<evidence type="ECO:0000313" key="1">
    <source>
        <dbReference type="EMBL" id="TVO36506.1"/>
    </source>
</evidence>
<dbReference type="Pfam" id="PF08803">
    <property type="entry name" value="ydhR"/>
    <property type="match status" value="1"/>
</dbReference>
<accession>A0A557P770</accession>
<dbReference type="GO" id="GO:0004497">
    <property type="term" value="F:monooxygenase activity"/>
    <property type="evidence" value="ECO:0007669"/>
    <property type="project" value="UniProtKB-KW"/>
</dbReference>
<dbReference type="PANTHER" id="PTHR39169">
    <property type="match status" value="1"/>
</dbReference>
<evidence type="ECO:0000313" key="2">
    <source>
        <dbReference type="Proteomes" id="UP000319828"/>
    </source>
</evidence>
<proteinExistence type="predicted"/>
<dbReference type="OrthoDB" id="1440627at2"/>
<keyword evidence="1" id="KW-0560">Oxidoreductase</keyword>
<organism evidence="1 2">
    <name type="scientific">Vibrio algivorus</name>
    <dbReference type="NCBI Taxonomy" id="1667024"/>
    <lineage>
        <taxon>Bacteria</taxon>
        <taxon>Pseudomonadati</taxon>
        <taxon>Pseudomonadota</taxon>
        <taxon>Gammaproteobacteria</taxon>
        <taxon>Vibrionales</taxon>
        <taxon>Vibrionaceae</taxon>
        <taxon>Vibrio</taxon>
    </lineage>
</organism>
<comment type="caution">
    <text evidence="1">The sequence shown here is derived from an EMBL/GenBank/DDBJ whole genome shotgun (WGS) entry which is preliminary data.</text>
</comment>
<name>A0A557P770_9VIBR</name>
<dbReference type="Proteomes" id="UP000319828">
    <property type="component" value="Unassembled WGS sequence"/>
</dbReference>
<protein>
    <submittedName>
        <fullName evidence="1">Monooxygenase</fullName>
    </submittedName>
</protein>
<dbReference type="EMBL" id="VMKJ01000016">
    <property type="protein sequence ID" value="TVO36506.1"/>
    <property type="molecule type" value="Genomic_DNA"/>
</dbReference>
<keyword evidence="1" id="KW-0503">Monooxygenase</keyword>
<reference evidence="1 2" key="1">
    <citation type="submission" date="2019-07" db="EMBL/GenBank/DDBJ databases">
        <title>The draft genome sequence of Vibrio algivorus M1486.</title>
        <authorList>
            <person name="Meng X."/>
        </authorList>
    </citation>
    <scope>NUCLEOTIDE SEQUENCE [LARGE SCALE GENOMIC DNA]</scope>
    <source>
        <strain evidence="1 2">M1486</strain>
    </source>
</reference>
<sequence length="99" mass="11215">MTTLLQVHFSFEGPFGHDMSDALQDLAESINQEPGFISKIWTENQEQKEAGGIYLFEDKASAQAYLDMHSARLKNFGVQKVHAKFFNVNEKLSHINKGL</sequence>
<dbReference type="RefSeq" id="WP_144388155.1">
    <property type="nucleotide sequence ID" value="NZ_CANNCB010000022.1"/>
</dbReference>
<dbReference type="SUPFAM" id="SSF54909">
    <property type="entry name" value="Dimeric alpha+beta barrel"/>
    <property type="match status" value="1"/>
</dbReference>
<dbReference type="AlphaFoldDB" id="A0A557P770"/>
<dbReference type="Gene3D" id="3.30.70.100">
    <property type="match status" value="1"/>
</dbReference>
<dbReference type="PANTHER" id="PTHR39169:SF1">
    <property type="entry name" value="MONOOXYGENASE YDHR-RELATED"/>
    <property type="match status" value="1"/>
</dbReference>
<dbReference type="InterPro" id="IPR014910">
    <property type="entry name" value="YdhR"/>
</dbReference>